<evidence type="ECO:0000313" key="4">
    <source>
        <dbReference type="Proteomes" id="UP000051952"/>
    </source>
</evidence>
<evidence type="ECO:0000256" key="2">
    <source>
        <dbReference type="SAM" id="Phobius"/>
    </source>
</evidence>
<evidence type="ECO:0000313" key="3">
    <source>
        <dbReference type="EMBL" id="CUG86912.1"/>
    </source>
</evidence>
<feature type="region of interest" description="Disordered" evidence="1">
    <location>
        <begin position="727"/>
        <end position="794"/>
    </location>
</feature>
<name>A0A0S4J636_BODSA</name>
<feature type="compositionally biased region" description="Basic residues" evidence="1">
    <location>
        <begin position="785"/>
        <end position="794"/>
    </location>
</feature>
<feature type="transmembrane region" description="Helical" evidence="2">
    <location>
        <begin position="185"/>
        <end position="209"/>
    </location>
</feature>
<dbReference type="Proteomes" id="UP000051952">
    <property type="component" value="Unassembled WGS sequence"/>
</dbReference>
<feature type="compositionally biased region" description="Low complexity" evidence="1">
    <location>
        <begin position="766"/>
        <end position="784"/>
    </location>
</feature>
<keyword evidence="2 3" id="KW-0812">Transmembrane</keyword>
<feature type="transmembrane region" description="Helical" evidence="2">
    <location>
        <begin position="593"/>
        <end position="614"/>
    </location>
</feature>
<gene>
    <name evidence="3" type="ORF">BSAL_00740</name>
</gene>
<keyword evidence="4" id="KW-1185">Reference proteome</keyword>
<accession>A0A0S4J636</accession>
<keyword evidence="2" id="KW-0472">Membrane</keyword>
<evidence type="ECO:0000256" key="1">
    <source>
        <dbReference type="SAM" id="MobiDB-lite"/>
    </source>
</evidence>
<keyword evidence="2" id="KW-1133">Transmembrane helix</keyword>
<dbReference type="VEuPathDB" id="TriTrypDB:BSAL_00740"/>
<protein>
    <submittedName>
        <fullName evidence="3">Transmembrane protein, putative</fullName>
    </submittedName>
</protein>
<reference evidence="4" key="1">
    <citation type="submission" date="2015-09" db="EMBL/GenBank/DDBJ databases">
        <authorList>
            <consortium name="Pathogen Informatics"/>
        </authorList>
    </citation>
    <scope>NUCLEOTIDE SEQUENCE [LARGE SCALE GENOMIC DNA]</scope>
    <source>
        <strain evidence="4">Lake Konstanz</strain>
    </source>
</reference>
<dbReference type="EMBL" id="CYKH01001406">
    <property type="protein sequence ID" value="CUG86912.1"/>
    <property type="molecule type" value="Genomic_DNA"/>
</dbReference>
<proteinExistence type="predicted"/>
<organism evidence="3 4">
    <name type="scientific">Bodo saltans</name>
    <name type="common">Flagellated protozoan</name>
    <dbReference type="NCBI Taxonomy" id="75058"/>
    <lineage>
        <taxon>Eukaryota</taxon>
        <taxon>Discoba</taxon>
        <taxon>Euglenozoa</taxon>
        <taxon>Kinetoplastea</taxon>
        <taxon>Metakinetoplastina</taxon>
        <taxon>Eubodonida</taxon>
        <taxon>Bodonidae</taxon>
        <taxon>Bodo</taxon>
    </lineage>
</organism>
<dbReference type="AlphaFoldDB" id="A0A0S4J636"/>
<feature type="compositionally biased region" description="Polar residues" evidence="1">
    <location>
        <begin position="736"/>
        <end position="765"/>
    </location>
</feature>
<sequence>MLFATPPSPVTGTQQDDPELLVTSVGASDATSVLQHVGASVSTNLQQPLQVRRLSSDTDPHIADKSLRQSRTLSNATVTSGSVPGAGVGESAAISVSFHPAGPSFSASNITVTSADNNSAAAVVAANGGAFGENSGGNGGGGETASVVSSTRTSNLSSFGSLSSSQRGFSRGWNPCDRRVSISCLVAALIALTAIVCATAAFVSVFFLFQGHMGTMLHEFTQETVSDISFVVERHFSQYRSMQVLVDKVVHHADIVTTHVNVTAALTWFARDLYNNNMHMLLVRGLYSGYVIGPYSVFDAVDFPKKENQIVVSVITNSTPSAGQFFDIGYFSLDNFSPINLSQPFTRKTNLASFNITNRPYYPSISTKIGWSPAYVTVLTKTSAISIGGPWGADVGAPSDSTYSLHDYTQDVVAYFQTLRISKTGVAMLVDVGTSAFVGGNIADGSVVFNVNGTASLVRLDELQDWRVQPTIAAARPHNNNASAPSVLLTCATPCNLVLCSEGLFPLESRPFTLFSEYTLVSVASITDTLGLNMQKKNGLFPLESRPFTLFSEYTLVSVASITDTLGLNMRLIVILPAGDFVSGVRTSATASMVAAAVVIAIVLLIVFVGVHFATKPLRNAAAFLYNTSRLISTSTKPLHLTLSSLQHRDVARDSRSKRGGDRNSGGDYLEQNSCSFCCCCCCFSRVGTGMSRWIPKFAQIEALNNSVHKLASELRAISAFLPNLPPSGVSRHGSMMTNSTSLEDGTTITPQTDAGDDSNQPDTVSSNGSGTPTPPSAAAAAGGNHHHHQLRHAHNRDVSHLTVQSTTHSNSRDVSVSVFAEAHLSSTQISAGQSVGILEKSRHTTLASTPSTINLYSFGTLWRVPVTTVVCNLIGFDTMRLLLLLEGVITIISCVMRTIETCPT</sequence>